<evidence type="ECO:0000313" key="1">
    <source>
        <dbReference type="EMBL" id="GFY44658.1"/>
    </source>
</evidence>
<dbReference type="OrthoDB" id="6432373at2759"/>
<name>A0A8X7BVI8_9ARAC</name>
<dbReference type="EMBL" id="BMAV01004355">
    <property type="protein sequence ID" value="GFY44658.1"/>
    <property type="molecule type" value="Genomic_DNA"/>
</dbReference>
<dbReference type="AlphaFoldDB" id="A0A8X7BVI8"/>
<feature type="non-terminal residue" evidence="1">
    <location>
        <position position="1"/>
    </location>
</feature>
<dbReference type="Proteomes" id="UP000886998">
    <property type="component" value="Unassembled WGS sequence"/>
</dbReference>
<protein>
    <submittedName>
        <fullName evidence="1">Uncharacterized protein</fullName>
    </submittedName>
</protein>
<comment type="caution">
    <text evidence="1">The sequence shown here is derived from an EMBL/GenBank/DDBJ whole genome shotgun (WGS) entry which is preliminary data.</text>
</comment>
<reference evidence="1" key="1">
    <citation type="submission" date="2020-08" db="EMBL/GenBank/DDBJ databases">
        <title>Multicomponent nature underlies the extraordinary mechanical properties of spider dragline silk.</title>
        <authorList>
            <person name="Kono N."/>
            <person name="Nakamura H."/>
            <person name="Mori M."/>
            <person name="Yoshida Y."/>
            <person name="Ohtoshi R."/>
            <person name="Malay A.D."/>
            <person name="Moran D.A.P."/>
            <person name="Tomita M."/>
            <person name="Numata K."/>
            <person name="Arakawa K."/>
        </authorList>
    </citation>
    <scope>NUCLEOTIDE SEQUENCE</scope>
</reference>
<feature type="non-terminal residue" evidence="1">
    <location>
        <position position="272"/>
    </location>
</feature>
<organism evidence="1 2">
    <name type="scientific">Trichonephila inaurata madagascariensis</name>
    <dbReference type="NCBI Taxonomy" id="2747483"/>
    <lineage>
        <taxon>Eukaryota</taxon>
        <taxon>Metazoa</taxon>
        <taxon>Ecdysozoa</taxon>
        <taxon>Arthropoda</taxon>
        <taxon>Chelicerata</taxon>
        <taxon>Arachnida</taxon>
        <taxon>Araneae</taxon>
        <taxon>Araneomorphae</taxon>
        <taxon>Entelegynae</taxon>
        <taxon>Araneoidea</taxon>
        <taxon>Nephilidae</taxon>
        <taxon>Trichonephila</taxon>
        <taxon>Trichonephila inaurata</taxon>
    </lineage>
</organism>
<proteinExistence type="predicted"/>
<keyword evidence="2" id="KW-1185">Reference proteome</keyword>
<gene>
    <name evidence="1" type="primary">AVEN_79050_2</name>
    <name evidence="1" type="ORF">TNIN_252151</name>
</gene>
<evidence type="ECO:0000313" key="2">
    <source>
        <dbReference type="Proteomes" id="UP000886998"/>
    </source>
</evidence>
<sequence>SNGITCAQATSYFESVGCIFPPISWKFYIMLCFHCEWSEYFVECAVQIESHILVTVVKNILKIEWAEEHLKYYSWHMVLQAIIWKSFMIEDPTSYSFPNSISFSYPFVDSNSGTETGNQELANNYAAAILLRHPKIREKEEILQVLEEKASALKPVIFYPKLIDVIVETESKEIRIRFLKLLHLILSQAMCTFSVNIYNDALKYINLKHDMNDHFMLDNFEDELAAFSRKTVSLKEAKKCLLPLFIQSPTIVLNTLIEQALVFGSEGMNVIQ</sequence>
<accession>A0A8X7BVI8</accession>